<dbReference type="InterPro" id="IPR000477">
    <property type="entry name" value="RT_dom"/>
</dbReference>
<dbReference type="GO" id="GO:0070652">
    <property type="term" value="C:HAUS complex"/>
    <property type="evidence" value="ECO:0007669"/>
    <property type="project" value="TreeGrafter"/>
</dbReference>
<protein>
    <recommendedName>
        <fullName evidence="5">Reverse transcriptase domain-containing protein</fullName>
    </recommendedName>
</protein>
<proteinExistence type="predicted"/>
<dbReference type="GO" id="GO:0051225">
    <property type="term" value="P:spindle assembly"/>
    <property type="evidence" value="ECO:0007669"/>
    <property type="project" value="TreeGrafter"/>
</dbReference>
<dbReference type="Pfam" id="PF13966">
    <property type="entry name" value="zf-RVT"/>
    <property type="match status" value="1"/>
</dbReference>
<feature type="region of interest" description="Disordered" evidence="1">
    <location>
        <begin position="809"/>
        <end position="835"/>
    </location>
</feature>
<evidence type="ECO:0008006" key="5">
    <source>
        <dbReference type="Google" id="ProtNLM"/>
    </source>
</evidence>
<dbReference type="Pfam" id="PF00078">
    <property type="entry name" value="RVT_1"/>
    <property type="match status" value="1"/>
</dbReference>
<feature type="domain" description="Reverse transcriptase" evidence="2">
    <location>
        <begin position="139"/>
        <end position="278"/>
    </location>
</feature>
<dbReference type="PANTHER" id="PTHR14352:SF2">
    <property type="entry name" value="HAUS AUGMIN-LIKE COMPLEX SUBUNIT 7"/>
    <property type="match status" value="1"/>
</dbReference>
<evidence type="ECO:0000259" key="2">
    <source>
        <dbReference type="Pfam" id="PF00078"/>
    </source>
</evidence>
<evidence type="ECO:0000313" key="4">
    <source>
        <dbReference type="EMBL" id="SPD08965.1"/>
    </source>
</evidence>
<dbReference type="GO" id="GO:0031023">
    <property type="term" value="P:microtubule organizing center organization"/>
    <property type="evidence" value="ECO:0007669"/>
    <property type="project" value="TreeGrafter"/>
</dbReference>
<evidence type="ECO:0000259" key="3">
    <source>
        <dbReference type="Pfam" id="PF13966"/>
    </source>
</evidence>
<dbReference type="EMBL" id="OIVN01003124">
    <property type="protein sequence ID" value="SPD08965.1"/>
    <property type="molecule type" value="Genomic_DNA"/>
</dbReference>
<accession>A0A2N9HAN1</accession>
<dbReference type="Pfam" id="PF06694">
    <property type="entry name" value="Plant_NMP1"/>
    <property type="match status" value="2"/>
</dbReference>
<reference evidence="4" key="1">
    <citation type="submission" date="2018-02" db="EMBL/GenBank/DDBJ databases">
        <authorList>
            <person name="Cohen D.B."/>
            <person name="Kent A.D."/>
        </authorList>
    </citation>
    <scope>NUCLEOTIDE SEQUENCE</scope>
</reference>
<evidence type="ECO:0000256" key="1">
    <source>
        <dbReference type="SAM" id="MobiDB-lite"/>
    </source>
</evidence>
<dbReference type="PANTHER" id="PTHR14352">
    <property type="entry name" value="HAUS AUGMIN-LIKE COMPLEX SUBUNIT 7"/>
    <property type="match status" value="1"/>
</dbReference>
<dbReference type="InterPro" id="IPR029711">
    <property type="entry name" value="Haus7-like"/>
</dbReference>
<dbReference type="AlphaFoldDB" id="A0A2N9HAN1"/>
<dbReference type="GO" id="GO:0051011">
    <property type="term" value="F:microtubule minus-end binding"/>
    <property type="evidence" value="ECO:0007669"/>
    <property type="project" value="InterPro"/>
</dbReference>
<organism evidence="4">
    <name type="scientific">Fagus sylvatica</name>
    <name type="common">Beechnut</name>
    <dbReference type="NCBI Taxonomy" id="28930"/>
    <lineage>
        <taxon>Eukaryota</taxon>
        <taxon>Viridiplantae</taxon>
        <taxon>Streptophyta</taxon>
        <taxon>Embryophyta</taxon>
        <taxon>Tracheophyta</taxon>
        <taxon>Spermatophyta</taxon>
        <taxon>Magnoliopsida</taxon>
        <taxon>eudicotyledons</taxon>
        <taxon>Gunneridae</taxon>
        <taxon>Pentapetalae</taxon>
        <taxon>rosids</taxon>
        <taxon>fabids</taxon>
        <taxon>Fagales</taxon>
        <taxon>Fagaceae</taxon>
        <taxon>Fagus</taxon>
    </lineage>
</organism>
<name>A0A2N9HAN1_FAGSY</name>
<feature type="domain" description="Reverse transcriptase zinc-binding" evidence="3">
    <location>
        <begin position="480"/>
        <end position="564"/>
    </location>
</feature>
<dbReference type="InterPro" id="IPR010604">
    <property type="entry name" value="Plant_AUG7"/>
</dbReference>
<gene>
    <name evidence="4" type="ORF">FSB_LOCUS36847</name>
</gene>
<dbReference type="InterPro" id="IPR026960">
    <property type="entry name" value="RVT-Znf"/>
</dbReference>
<sequence>MGSAIAHGVTLSLAEVEMLGQGRGSYEDRTEMLHLIVDLVEASIYADNPEWSIDEQIAKDIQLIDSIAEKQAQIFSEDCKLFPADVQIQSIYPLPDVSELETKLSEQSKILLNLQQRVDDLASKQMDSLDESLHFNGPLFSIVNGSPTGFFDSSRGLRQGDPLSPLLFLLIMEVLSQMLRKTEEGGFIKGFQAGTAADNRVCVSHLLHADDTILFCDANLVQLLYIRMVLTCFEVVTGLKVNMAKSETVSIGVVDGLNDLVELLSCHTGSLPLQYLGWKRIYLSKGGRLMLLKSTFSSLPTYYLSLFPIPVSVAKRIECLQRNFLWGGMGEKHKHHLVAWLGFRQLIPFNRALLGKWLWRFGIEETHLWRRVLVAKYGVDNGGWITNRPRGPHGCSVWKLIRMGWDGFSSNVGFDVGLGNQVLFWQDRWCSDRPLKEDFPELFGCSLNQNATIESVLVSQGEWNMDADKLIWKLNRKGIFDSHSFYHALHPPTEVCFPWKSIWGVKAPWRVAFFVWFAVWGQILTCDNLMKRGYVIANWCCMCKNAAETVDLLFLHCGVAGEIWSFVFRSFGIDWVLSNRVIELLFGWWNWFGKNSSSVWNLIPSCLMWTIWRERNSRTFEDIEGLHAYNPDEEYAGVESQLRAHLESFLETARSFNMIYTKEIRPWTHMMEVPQLHGFGPAANRLLEAYKMLLKFLGNLRNLRDSHAALAVGSSETIAGEPSSVTRIISECESSLTFLNRDLGILSASIAREQGEEEFPQSSSPEAPPPVNLQQGHGNLVFLIPSDLNLPLPLLFSFLFHRRRREIELSSTATSPQRDSRSSEISPDLVRSRQI</sequence>